<dbReference type="eggNOG" id="COG5010">
    <property type="taxonomic scope" value="Bacteria"/>
</dbReference>
<dbReference type="EMBL" id="AM286415">
    <property type="protein sequence ID" value="CAL13669.1"/>
    <property type="molecule type" value="Genomic_DNA"/>
</dbReference>
<organism evidence="1 2">
    <name type="scientific">Yersinia enterocolitica serotype O:8 / biotype 1B (strain NCTC 13174 / 8081)</name>
    <dbReference type="NCBI Taxonomy" id="393305"/>
    <lineage>
        <taxon>Bacteria</taxon>
        <taxon>Pseudomonadati</taxon>
        <taxon>Pseudomonadota</taxon>
        <taxon>Gammaproteobacteria</taxon>
        <taxon>Enterobacterales</taxon>
        <taxon>Yersiniaceae</taxon>
        <taxon>Yersinia</taxon>
    </lineage>
</organism>
<dbReference type="Proteomes" id="UP000000642">
    <property type="component" value="Chromosome"/>
</dbReference>
<dbReference type="OrthoDB" id="6480168at2"/>
<dbReference type="KEGG" id="yen:YE3641"/>
<sequence length="255" mass="28514">MHMSKKLSITITALLFTVVLNGCSTHNSISSKEFYYRESILLKANNYPSLITLYRDKLKLKLKLKEDDSVRLKLANAYYLTGDIKSSLYYLRPISHKENASIYTLQIKNLISNNDNAAAKIVVNKLLAISPDSAEAHNLNGIILANDGEINKAEAAIEKSRSLFISDEIAMNNLAVTAMLDDRYSDAVRILLPDYLAGKRGSLMLHNLVFSLVQLGDTQYAKKIIVAEKMAENPDQLILALSQVTNLRQGRLPER</sequence>
<dbReference type="AlphaFoldDB" id="A1JQQ6"/>
<protein>
    <submittedName>
        <fullName evidence="1">Tight adherance operon protein</fullName>
    </submittedName>
</protein>
<dbReference type="InterPro" id="IPR011990">
    <property type="entry name" value="TPR-like_helical_dom_sf"/>
</dbReference>
<dbReference type="HOGENOM" id="CLU_090002_0_0_6"/>
<evidence type="ECO:0000313" key="1">
    <source>
        <dbReference type="EMBL" id="CAL13669.1"/>
    </source>
</evidence>
<reference evidence="1 2" key="1">
    <citation type="journal article" date="2006" name="PLoS Genet.">
        <title>The complete genome sequence and comparative genome analysis of the high pathogenicity Yersinia enterocolitica strain 8081.</title>
        <authorList>
            <person name="Thomson N.R."/>
            <person name="Howard S."/>
            <person name="Wren B.W."/>
            <person name="Holden M.T.G."/>
            <person name="Crossman L."/>
            <person name="Challis G.L."/>
            <person name="Churcher C."/>
            <person name="Mungall K."/>
            <person name="Brooks K."/>
            <person name="Chillingworth T."/>
            <person name="Feltwell T."/>
            <person name="Abdellah Z."/>
            <person name="Hauser H."/>
            <person name="Jagels K."/>
            <person name="Maddison M."/>
            <person name="Moule S."/>
            <person name="Sanders M."/>
            <person name="Whitehead S."/>
            <person name="Quail M.A."/>
            <person name="Dougan G."/>
            <person name="Parkhill J."/>
            <person name="Prentice M.B."/>
        </authorList>
    </citation>
    <scope>NUCLEOTIDE SEQUENCE [LARGE SCALE GENOMIC DNA]</scope>
    <source>
        <strain evidence="2">NCTC 13174 / 8081</strain>
    </source>
</reference>
<accession>A1JQQ6</accession>
<gene>
    <name evidence="1" type="primary">tadD</name>
    <name evidence="1" type="ordered locus">YE3641</name>
</gene>
<name>A1JQQ6_YERE8</name>
<proteinExistence type="predicted"/>
<evidence type="ECO:0000313" key="2">
    <source>
        <dbReference type="Proteomes" id="UP000000642"/>
    </source>
</evidence>
<dbReference type="PATRIC" id="fig|393305.7.peg.3876"/>
<dbReference type="Gene3D" id="1.25.40.10">
    <property type="entry name" value="Tetratricopeptide repeat domain"/>
    <property type="match status" value="1"/>
</dbReference>
<dbReference type="SUPFAM" id="SSF48452">
    <property type="entry name" value="TPR-like"/>
    <property type="match status" value="1"/>
</dbReference>